<evidence type="ECO:0000256" key="1">
    <source>
        <dbReference type="SAM" id="MobiDB-lite"/>
    </source>
</evidence>
<evidence type="ECO:0000313" key="3">
    <source>
        <dbReference type="EMBL" id="CAB5195160.1"/>
    </source>
</evidence>
<name>A0A6J7WJH7_9CAUD</name>
<accession>A0A6J7WJH7</accession>
<organism evidence="3">
    <name type="scientific">uncultured Caudovirales phage</name>
    <dbReference type="NCBI Taxonomy" id="2100421"/>
    <lineage>
        <taxon>Viruses</taxon>
        <taxon>Duplodnaviria</taxon>
        <taxon>Heunggongvirae</taxon>
        <taxon>Uroviricota</taxon>
        <taxon>Caudoviricetes</taxon>
        <taxon>Peduoviridae</taxon>
        <taxon>Maltschvirus</taxon>
        <taxon>Maltschvirus maltsch</taxon>
    </lineage>
</organism>
<protein>
    <submittedName>
        <fullName evidence="3">Uncharacterized protein</fullName>
    </submittedName>
</protein>
<keyword evidence="2" id="KW-1133">Transmembrane helix</keyword>
<proteinExistence type="predicted"/>
<keyword evidence="2" id="KW-0472">Membrane</keyword>
<sequence>MVWRGTVRNDMANQRPTNDKDEQDNIPWVLLICLLAMVLTLAIALPLVGLAIMDANNATNAAIVEVDRMRRIRNLMLRDLEDKNANSEPIKTTPSEEPLR</sequence>
<keyword evidence="2" id="KW-0812">Transmembrane</keyword>
<dbReference type="EMBL" id="LR798223">
    <property type="protein sequence ID" value="CAB5195160.1"/>
    <property type="molecule type" value="Genomic_DNA"/>
</dbReference>
<reference evidence="3" key="1">
    <citation type="submission" date="2020-05" db="EMBL/GenBank/DDBJ databases">
        <authorList>
            <person name="Chiriac C."/>
            <person name="Salcher M."/>
            <person name="Ghai R."/>
            <person name="Kavagutti S V."/>
        </authorList>
    </citation>
    <scope>NUCLEOTIDE SEQUENCE</scope>
</reference>
<feature type="transmembrane region" description="Helical" evidence="2">
    <location>
        <begin position="28"/>
        <end position="52"/>
    </location>
</feature>
<evidence type="ECO:0000256" key="2">
    <source>
        <dbReference type="SAM" id="Phobius"/>
    </source>
</evidence>
<gene>
    <name evidence="3" type="ORF">UFOVP177_66</name>
</gene>
<feature type="region of interest" description="Disordered" evidence="1">
    <location>
        <begin position="1"/>
        <end position="22"/>
    </location>
</feature>